<dbReference type="AlphaFoldDB" id="A0AAN8X3T1"/>
<organism evidence="2 3">
    <name type="scientific">Halocaridina rubra</name>
    <name type="common">Hawaiian red shrimp</name>
    <dbReference type="NCBI Taxonomy" id="373956"/>
    <lineage>
        <taxon>Eukaryota</taxon>
        <taxon>Metazoa</taxon>
        <taxon>Ecdysozoa</taxon>
        <taxon>Arthropoda</taxon>
        <taxon>Crustacea</taxon>
        <taxon>Multicrustacea</taxon>
        <taxon>Malacostraca</taxon>
        <taxon>Eumalacostraca</taxon>
        <taxon>Eucarida</taxon>
        <taxon>Decapoda</taxon>
        <taxon>Pleocyemata</taxon>
        <taxon>Caridea</taxon>
        <taxon>Atyoidea</taxon>
        <taxon>Atyidae</taxon>
        <taxon>Halocaridina</taxon>
    </lineage>
</organism>
<dbReference type="SMART" id="SM00273">
    <property type="entry name" value="ENTH"/>
    <property type="match status" value="1"/>
</dbReference>
<dbReference type="EMBL" id="JAXCGZ010014290">
    <property type="protein sequence ID" value="KAK7071555.1"/>
    <property type="molecule type" value="Genomic_DNA"/>
</dbReference>
<dbReference type="PANTHER" id="PTHR10407:SF15">
    <property type="entry name" value="HUNTINGTIN INTERACTING PROTEIN 1"/>
    <property type="match status" value="1"/>
</dbReference>
<feature type="domain" description="ENTH" evidence="1">
    <location>
        <begin position="1"/>
        <end position="104"/>
    </location>
</feature>
<proteinExistence type="predicted"/>
<evidence type="ECO:0000313" key="3">
    <source>
        <dbReference type="Proteomes" id="UP001381693"/>
    </source>
</evidence>
<dbReference type="InterPro" id="IPR030224">
    <property type="entry name" value="Sla2_fam"/>
</dbReference>
<dbReference type="GO" id="GO:0030136">
    <property type="term" value="C:clathrin-coated vesicle"/>
    <property type="evidence" value="ECO:0007669"/>
    <property type="project" value="TreeGrafter"/>
</dbReference>
<dbReference type="PANTHER" id="PTHR10407">
    <property type="entry name" value="HUNTINGTIN INTERACTING PROTEIN 1"/>
    <property type="match status" value="1"/>
</dbReference>
<evidence type="ECO:0000313" key="2">
    <source>
        <dbReference type="EMBL" id="KAK7071555.1"/>
    </source>
</evidence>
<dbReference type="InterPro" id="IPR008942">
    <property type="entry name" value="ENTH_VHS"/>
</dbReference>
<evidence type="ECO:0000259" key="1">
    <source>
        <dbReference type="PROSITE" id="PS50942"/>
    </source>
</evidence>
<name>A0AAN8X3T1_HALRR</name>
<dbReference type="InterPro" id="IPR013809">
    <property type="entry name" value="ENTH"/>
</dbReference>
<dbReference type="Pfam" id="PF07651">
    <property type="entry name" value="ANTH"/>
    <property type="match status" value="1"/>
</dbReference>
<gene>
    <name evidence="2" type="primary">HIP1R_2</name>
    <name evidence="2" type="ORF">SK128_018192</name>
</gene>
<dbReference type="InterPro" id="IPR011417">
    <property type="entry name" value="ANTH_dom"/>
</dbReference>
<reference evidence="2 3" key="1">
    <citation type="submission" date="2023-11" db="EMBL/GenBank/DDBJ databases">
        <title>Halocaridina rubra genome assembly.</title>
        <authorList>
            <person name="Smith C."/>
        </authorList>
    </citation>
    <scope>NUCLEOTIDE SEQUENCE [LARGE SCALE GENOMIC DNA]</scope>
    <source>
        <strain evidence="2">EP-1</strain>
        <tissue evidence="2">Whole</tissue>
    </source>
</reference>
<comment type="caution">
    <text evidence="2">The sequence shown here is derived from an EMBL/GenBank/DDBJ whole genome shotgun (WGS) entry which is preliminary data.</text>
</comment>
<protein>
    <submittedName>
        <fullName evidence="2">Huntingtin-interacting protein 1-related protein</fullName>
    </submittedName>
</protein>
<dbReference type="GO" id="GO:0032051">
    <property type="term" value="F:clathrin light chain binding"/>
    <property type="evidence" value="ECO:0007669"/>
    <property type="project" value="TreeGrafter"/>
</dbReference>
<keyword evidence="3" id="KW-1185">Reference proteome</keyword>
<dbReference type="GO" id="GO:0007015">
    <property type="term" value="P:actin filament organization"/>
    <property type="evidence" value="ECO:0007669"/>
    <property type="project" value="TreeGrafter"/>
</dbReference>
<dbReference type="Proteomes" id="UP001381693">
    <property type="component" value="Unassembled WGS sequence"/>
</dbReference>
<dbReference type="GO" id="GO:0035615">
    <property type="term" value="F:clathrin adaptor activity"/>
    <property type="evidence" value="ECO:0007669"/>
    <property type="project" value="TreeGrafter"/>
</dbReference>
<dbReference type="GO" id="GO:0051015">
    <property type="term" value="F:actin filament binding"/>
    <property type="evidence" value="ECO:0007669"/>
    <property type="project" value="TreeGrafter"/>
</dbReference>
<dbReference type="GO" id="GO:0006897">
    <property type="term" value="P:endocytosis"/>
    <property type="evidence" value="ECO:0007669"/>
    <property type="project" value="InterPro"/>
</dbReference>
<dbReference type="GO" id="GO:0043325">
    <property type="term" value="F:phosphatidylinositol-3,4-bisphosphate binding"/>
    <property type="evidence" value="ECO:0007669"/>
    <property type="project" value="TreeGrafter"/>
</dbReference>
<dbReference type="GO" id="GO:0080025">
    <property type="term" value="F:phosphatidylinositol-3,5-bisphosphate binding"/>
    <property type="evidence" value="ECO:0007669"/>
    <property type="project" value="TreeGrafter"/>
</dbReference>
<dbReference type="SUPFAM" id="SSF48464">
    <property type="entry name" value="ENTH/VHS domain"/>
    <property type="match status" value="1"/>
</dbReference>
<dbReference type="PROSITE" id="PS50942">
    <property type="entry name" value="ENTH"/>
    <property type="match status" value="1"/>
</dbReference>
<dbReference type="GO" id="GO:0030864">
    <property type="term" value="C:cortical actin cytoskeleton"/>
    <property type="evidence" value="ECO:0007669"/>
    <property type="project" value="TreeGrafter"/>
</dbReference>
<sequence length="124" mass="14268">MKHVRNLIIGSFTDKNSVLFWRNVELAPPINTDVTAWKFCHALHIIFRDGHPNVLRDAQSHVNKLKDMGQHFSHLAHGYGRLIRRYCELLVTKITFHQRNPRIPGPLALTPEELEALAENDANN</sequence>
<dbReference type="Gene3D" id="1.25.40.90">
    <property type="match status" value="1"/>
</dbReference>
<accession>A0AAN8X3T1</accession>
<dbReference type="GO" id="GO:0048268">
    <property type="term" value="P:clathrin coat assembly"/>
    <property type="evidence" value="ECO:0007669"/>
    <property type="project" value="TreeGrafter"/>
</dbReference>